<dbReference type="Pfam" id="PF26325">
    <property type="entry name" value="YhjD"/>
    <property type="match status" value="1"/>
</dbReference>
<dbReference type="EMBL" id="JABMCC010000107">
    <property type="protein sequence ID" value="NUU54833.1"/>
    <property type="molecule type" value="Genomic_DNA"/>
</dbReference>
<dbReference type="RefSeq" id="WP_090811010.1">
    <property type="nucleotide sequence ID" value="NZ_CBCRYD010000035.1"/>
</dbReference>
<organism evidence="1 2">
    <name type="scientific">Paenibacillus taichungensis</name>
    <dbReference type="NCBI Taxonomy" id="484184"/>
    <lineage>
        <taxon>Bacteria</taxon>
        <taxon>Bacillati</taxon>
        <taxon>Bacillota</taxon>
        <taxon>Bacilli</taxon>
        <taxon>Bacillales</taxon>
        <taxon>Paenibacillaceae</taxon>
        <taxon>Paenibacillus</taxon>
    </lineage>
</organism>
<protein>
    <recommendedName>
        <fullName evidence="3">Nudix hydrolase domain-containing protein</fullName>
    </recommendedName>
</protein>
<evidence type="ECO:0000313" key="2">
    <source>
        <dbReference type="Proteomes" id="UP000577724"/>
    </source>
</evidence>
<dbReference type="GeneID" id="97131470"/>
<accession>A0ABX2MLB9</accession>
<gene>
    <name evidence="1" type="ORF">HP548_12165</name>
</gene>
<proteinExistence type="predicted"/>
<evidence type="ECO:0000313" key="1">
    <source>
        <dbReference type="EMBL" id="NUU54833.1"/>
    </source>
</evidence>
<dbReference type="Proteomes" id="UP000577724">
    <property type="component" value="Unassembled WGS sequence"/>
</dbReference>
<name>A0ABX2MLB9_9BACL</name>
<evidence type="ECO:0008006" key="3">
    <source>
        <dbReference type="Google" id="ProtNLM"/>
    </source>
</evidence>
<comment type="caution">
    <text evidence="1">The sequence shown here is derived from an EMBL/GenBank/DDBJ whole genome shotgun (WGS) entry which is preliminary data.</text>
</comment>
<dbReference type="InterPro" id="IPR058600">
    <property type="entry name" value="YhjD-like"/>
</dbReference>
<keyword evidence="2" id="KW-1185">Reference proteome</keyword>
<reference evidence="1 2" key="1">
    <citation type="submission" date="2020-05" db="EMBL/GenBank/DDBJ databases">
        <title>Genome Sequencing of Type Strains.</title>
        <authorList>
            <person name="Lemaire J.F."/>
            <person name="Inderbitzin P."/>
            <person name="Gregorio O.A."/>
            <person name="Collins S.B."/>
            <person name="Wespe N."/>
            <person name="Knight-Connoni V."/>
        </authorList>
    </citation>
    <scope>NUCLEOTIDE SEQUENCE [LARGE SCALE GENOMIC DNA]</scope>
    <source>
        <strain evidence="1 2">DSM 19942</strain>
    </source>
</reference>
<sequence>MRETAEELALVKKHTIYPFLMSTVENDKKKIAGSNVKMKSVYLQYLDNLQAKISLDMYQCKKNLKDNKIIIIEQTKSDLGLIVKYSNKEYKHKMDLHWSKVKVDVTLLLTDYMKVDITELI</sequence>